<sequence length="112" mass="13027">MKASNATDKIELVELSRLINRRKIADIRSYNVKRVEQAENNGRSLKAVKADLCIGENLMYALRNKEGNVITNMHRIVEMAKEFYRELYSSQKNQDDIVKTSMDQRNVTSYQL</sequence>
<dbReference type="AlphaFoldDB" id="A0A6G5AGC3"/>
<protein>
    <submittedName>
        <fullName evidence="1">Putative endonuclease-reverse transcriptase</fullName>
    </submittedName>
</protein>
<dbReference type="GO" id="GO:0004519">
    <property type="term" value="F:endonuclease activity"/>
    <property type="evidence" value="ECO:0007669"/>
    <property type="project" value="UniProtKB-KW"/>
</dbReference>
<keyword evidence="1" id="KW-0378">Hydrolase</keyword>
<accession>A0A6G5AGC3</accession>
<proteinExistence type="predicted"/>
<keyword evidence="1" id="KW-0808">Transferase</keyword>
<dbReference type="EMBL" id="GIKN01007772">
    <property type="protein sequence ID" value="NIE50045.1"/>
    <property type="molecule type" value="Transcribed_RNA"/>
</dbReference>
<keyword evidence="1" id="KW-0540">Nuclease</keyword>
<keyword evidence="1" id="KW-0255">Endonuclease</keyword>
<reference evidence="1" key="1">
    <citation type="submission" date="2020-03" db="EMBL/GenBank/DDBJ databases">
        <title>A transcriptome and proteome of the tick Rhipicephalus microplus shaped by the genetic composition of its hosts and developmental stage.</title>
        <authorList>
            <person name="Garcia G.R."/>
            <person name="Ribeiro J.M.C."/>
            <person name="Maruyama S.R."/>
            <person name="Gardinasse L.G."/>
            <person name="Nelson K."/>
            <person name="Ferreira B.R."/>
            <person name="Andrade T.G."/>
            <person name="Santos I.K.F.M."/>
        </authorList>
    </citation>
    <scope>NUCLEOTIDE SEQUENCE</scope>
    <source>
        <strain evidence="1">NSGR</strain>
        <tissue evidence="1">Salivary glands</tissue>
    </source>
</reference>
<organism evidence="1">
    <name type="scientific">Rhipicephalus microplus</name>
    <name type="common">Cattle tick</name>
    <name type="synonym">Boophilus microplus</name>
    <dbReference type="NCBI Taxonomy" id="6941"/>
    <lineage>
        <taxon>Eukaryota</taxon>
        <taxon>Metazoa</taxon>
        <taxon>Ecdysozoa</taxon>
        <taxon>Arthropoda</taxon>
        <taxon>Chelicerata</taxon>
        <taxon>Arachnida</taxon>
        <taxon>Acari</taxon>
        <taxon>Parasitiformes</taxon>
        <taxon>Ixodida</taxon>
        <taxon>Ixodoidea</taxon>
        <taxon>Ixodidae</taxon>
        <taxon>Rhipicephalinae</taxon>
        <taxon>Rhipicephalus</taxon>
        <taxon>Boophilus</taxon>
    </lineage>
</organism>
<keyword evidence="1" id="KW-0548">Nucleotidyltransferase</keyword>
<dbReference type="GO" id="GO:0003964">
    <property type="term" value="F:RNA-directed DNA polymerase activity"/>
    <property type="evidence" value="ECO:0007669"/>
    <property type="project" value="UniProtKB-KW"/>
</dbReference>
<keyword evidence="1" id="KW-0695">RNA-directed DNA polymerase</keyword>
<evidence type="ECO:0000313" key="1">
    <source>
        <dbReference type="EMBL" id="NIE50045.1"/>
    </source>
</evidence>
<name>A0A6G5AGC3_RHIMP</name>